<protein>
    <submittedName>
        <fullName evidence="3">Protein tyrosine/serine phosphatase</fullName>
    </submittedName>
</protein>
<evidence type="ECO:0000313" key="4">
    <source>
        <dbReference type="Proteomes" id="UP000226079"/>
    </source>
</evidence>
<evidence type="ECO:0000256" key="1">
    <source>
        <dbReference type="SAM" id="SignalP"/>
    </source>
</evidence>
<dbReference type="Gene3D" id="3.90.190.10">
    <property type="entry name" value="Protein tyrosine phosphatase superfamily"/>
    <property type="match status" value="1"/>
</dbReference>
<dbReference type="AlphaFoldDB" id="A0A2A9CWQ3"/>
<organism evidence="3 4">
    <name type="scientific">Propionicimonas paludicola</name>
    <dbReference type="NCBI Taxonomy" id="185243"/>
    <lineage>
        <taxon>Bacteria</taxon>
        <taxon>Bacillati</taxon>
        <taxon>Actinomycetota</taxon>
        <taxon>Actinomycetes</taxon>
        <taxon>Propionibacteriales</taxon>
        <taxon>Nocardioidaceae</taxon>
        <taxon>Propionicimonas</taxon>
    </lineage>
</organism>
<dbReference type="Proteomes" id="UP000226079">
    <property type="component" value="Unassembled WGS sequence"/>
</dbReference>
<evidence type="ECO:0000259" key="2">
    <source>
        <dbReference type="PROSITE" id="PS50056"/>
    </source>
</evidence>
<keyword evidence="4" id="KW-1185">Reference proteome</keyword>
<dbReference type="InterPro" id="IPR026893">
    <property type="entry name" value="Tyr/Ser_Pase_IphP-type"/>
</dbReference>
<reference evidence="3 4" key="1">
    <citation type="submission" date="2017-10" db="EMBL/GenBank/DDBJ databases">
        <title>Sequencing the genomes of 1000 actinobacteria strains.</title>
        <authorList>
            <person name="Klenk H.-P."/>
        </authorList>
    </citation>
    <scope>NUCLEOTIDE SEQUENCE [LARGE SCALE GENOMIC DNA]</scope>
    <source>
        <strain evidence="3 4">DSM 15597</strain>
    </source>
</reference>
<feature type="domain" description="Tyrosine specific protein phosphatases" evidence="2">
    <location>
        <begin position="190"/>
        <end position="241"/>
    </location>
</feature>
<dbReference type="InterPro" id="IPR029021">
    <property type="entry name" value="Prot-tyrosine_phosphatase-like"/>
</dbReference>
<dbReference type="InterPro" id="IPR016130">
    <property type="entry name" value="Tyr_Pase_AS"/>
</dbReference>
<keyword evidence="1" id="KW-0732">Signal</keyword>
<proteinExistence type="predicted"/>
<accession>A0A2A9CWQ3</accession>
<gene>
    <name evidence="3" type="ORF">ATK74_2682</name>
</gene>
<feature type="chain" id="PRO_5012789562" evidence="1">
    <location>
        <begin position="29"/>
        <end position="287"/>
    </location>
</feature>
<evidence type="ECO:0000313" key="3">
    <source>
        <dbReference type="EMBL" id="PFG18102.1"/>
    </source>
</evidence>
<dbReference type="InterPro" id="IPR000387">
    <property type="entry name" value="Tyr_Pase_dom"/>
</dbReference>
<dbReference type="GO" id="GO:0004721">
    <property type="term" value="F:phosphoprotein phosphatase activity"/>
    <property type="evidence" value="ECO:0007669"/>
    <property type="project" value="InterPro"/>
</dbReference>
<dbReference type="EMBL" id="PDJC01000001">
    <property type="protein sequence ID" value="PFG18102.1"/>
    <property type="molecule type" value="Genomic_DNA"/>
</dbReference>
<dbReference type="Pfam" id="PF13350">
    <property type="entry name" value="Y_phosphatase3"/>
    <property type="match status" value="1"/>
</dbReference>
<dbReference type="PROSITE" id="PS50056">
    <property type="entry name" value="TYR_PHOSPHATASE_2"/>
    <property type="match status" value="1"/>
</dbReference>
<dbReference type="PROSITE" id="PS00383">
    <property type="entry name" value="TYR_PHOSPHATASE_1"/>
    <property type="match status" value="1"/>
</dbReference>
<comment type="caution">
    <text evidence="3">The sequence shown here is derived from an EMBL/GenBank/DDBJ whole genome shotgun (WGS) entry which is preliminary data.</text>
</comment>
<dbReference type="RefSeq" id="WP_098461480.1">
    <property type="nucleotide sequence ID" value="NZ_PDJC01000001.1"/>
</dbReference>
<name>A0A2A9CWQ3_9ACTN</name>
<feature type="signal peptide" evidence="1">
    <location>
        <begin position="1"/>
        <end position="28"/>
    </location>
</feature>
<dbReference type="SUPFAM" id="SSF52799">
    <property type="entry name" value="(Phosphotyrosine protein) phosphatases II"/>
    <property type="match status" value="1"/>
</dbReference>
<dbReference type="OrthoDB" id="1188001at2"/>
<sequence length="287" mass="30189">MKPLLKPLVGALALTLGLGLVAPSPAQAASTTVGGHTITGSTYTAWKAAGGTAKFGKPTAARTSVTISGRTGHLQRFTKGQVFTSSLGNQTFTYPSSISLSGVTNERDALARYGFKKGALLRTARLVDATKRDKLKLALELRGGLIIDLRTTSVRAKYPDPKLPKVTHLSIGINSDAVYPRYVTDSARRTAFAKALRAAAKTKGTVLVHCTAGKDRTGWMVAMVMYAIGASDSQVMSEYLRTSGTTASTLQGGLDAAKKKYGSISAYLRSGLGLSSADLAALKAKFR</sequence>